<feature type="coiled-coil region" evidence="6">
    <location>
        <begin position="117"/>
        <end position="144"/>
    </location>
</feature>
<dbReference type="Gene3D" id="3.30.565.10">
    <property type="entry name" value="Histidine kinase-like ATPase, C-terminal domain"/>
    <property type="match status" value="1"/>
</dbReference>
<protein>
    <recommendedName>
        <fullName evidence="2">histidine kinase</fullName>
        <ecNumber evidence="2">2.7.13.3</ecNumber>
    </recommendedName>
</protein>
<accession>A0A5C6UYN8</accession>
<evidence type="ECO:0000256" key="3">
    <source>
        <dbReference type="ARBA" id="ARBA00022553"/>
    </source>
</evidence>
<keyword evidence="5" id="KW-0418">Kinase</keyword>
<feature type="domain" description="PAC" evidence="9">
    <location>
        <begin position="80"/>
        <end position="133"/>
    </location>
</feature>
<gene>
    <name evidence="10" type="ORF">FRX97_11230</name>
</gene>
<sequence length="356" mass="40156">MQMKKGEDLFNLVFTNSGVGLAVVNSQGHPYKTNRAIQEMLGYTGEELANMSFGEFTHPDDLEKDVVQFNQLVKGEILNYTMEKRYITKKGDTIWGLLNVALIKDEDGNSTDEAIGMVQDITQRKEAELKLEQTNRQLEQFAYLCTHDLKQPLSNIEGFLDLLKDEIGSSLNKDGKEYLNLINQSTELLKQKLEVILEYSSIGAEGDKEIISFKETLSEVETELKDLIKEKEAYIVNQGDVDLIKAFPEEFRVLVKHLISNALTFSSADRKPEIYIKSQKVANEVSISIEDNGVGFEMEYADRIFQIFQQLQEKSIYNGLGVGLACCKKIVEHHGGKINCKSVKGKGTIFTFSLPN</sequence>
<keyword evidence="3" id="KW-0597">Phosphoprotein</keyword>
<dbReference type="Gene3D" id="1.10.287.130">
    <property type="match status" value="1"/>
</dbReference>
<evidence type="ECO:0000256" key="2">
    <source>
        <dbReference type="ARBA" id="ARBA00012438"/>
    </source>
</evidence>
<dbReference type="Pfam" id="PF02518">
    <property type="entry name" value="HATPase_c"/>
    <property type="match status" value="1"/>
</dbReference>
<dbReference type="Proteomes" id="UP000321168">
    <property type="component" value="Unassembled WGS sequence"/>
</dbReference>
<dbReference type="InterPro" id="IPR035965">
    <property type="entry name" value="PAS-like_dom_sf"/>
</dbReference>
<dbReference type="InterPro" id="IPR001610">
    <property type="entry name" value="PAC"/>
</dbReference>
<dbReference type="PROSITE" id="PS50109">
    <property type="entry name" value="HIS_KIN"/>
    <property type="match status" value="1"/>
</dbReference>
<reference evidence="10 11" key="1">
    <citation type="submission" date="2019-08" db="EMBL/GenBank/DDBJ databases">
        <title>Genome of Luteibaculum oceani JCM 18817.</title>
        <authorList>
            <person name="Bowman J.P."/>
        </authorList>
    </citation>
    <scope>NUCLEOTIDE SEQUENCE [LARGE SCALE GENOMIC DNA]</scope>
    <source>
        <strain evidence="10 11">JCM 18817</strain>
    </source>
</reference>
<dbReference type="AlphaFoldDB" id="A0A5C6UYN8"/>
<dbReference type="InterPro" id="IPR003661">
    <property type="entry name" value="HisK_dim/P_dom"/>
</dbReference>
<dbReference type="CDD" id="cd00082">
    <property type="entry name" value="HisKA"/>
    <property type="match status" value="1"/>
</dbReference>
<dbReference type="SMART" id="SM00387">
    <property type="entry name" value="HATPase_c"/>
    <property type="match status" value="1"/>
</dbReference>
<dbReference type="InterPro" id="IPR036890">
    <property type="entry name" value="HATPase_C_sf"/>
</dbReference>
<dbReference type="NCBIfam" id="TIGR00229">
    <property type="entry name" value="sensory_box"/>
    <property type="match status" value="1"/>
</dbReference>
<dbReference type="EC" id="2.7.13.3" evidence="2"/>
<dbReference type="SUPFAM" id="SSF47384">
    <property type="entry name" value="Homodimeric domain of signal transducing histidine kinase"/>
    <property type="match status" value="1"/>
</dbReference>
<comment type="caution">
    <text evidence="10">The sequence shown here is derived from an EMBL/GenBank/DDBJ whole genome shotgun (WGS) entry which is preliminary data.</text>
</comment>
<dbReference type="Pfam" id="PF00512">
    <property type="entry name" value="HisKA"/>
    <property type="match status" value="1"/>
</dbReference>
<evidence type="ECO:0000259" key="9">
    <source>
        <dbReference type="PROSITE" id="PS50113"/>
    </source>
</evidence>
<dbReference type="PANTHER" id="PTHR43304">
    <property type="entry name" value="PHYTOCHROME-LIKE PROTEIN CPH1"/>
    <property type="match status" value="1"/>
</dbReference>
<evidence type="ECO:0000313" key="10">
    <source>
        <dbReference type="EMBL" id="TXC76078.1"/>
    </source>
</evidence>
<dbReference type="InterPro" id="IPR036097">
    <property type="entry name" value="HisK_dim/P_sf"/>
</dbReference>
<dbReference type="GO" id="GO:0000155">
    <property type="term" value="F:phosphorelay sensor kinase activity"/>
    <property type="evidence" value="ECO:0007669"/>
    <property type="project" value="InterPro"/>
</dbReference>
<dbReference type="InterPro" id="IPR003594">
    <property type="entry name" value="HATPase_dom"/>
</dbReference>
<feature type="coiled-coil region" evidence="6">
    <location>
        <begin position="210"/>
        <end position="237"/>
    </location>
</feature>
<dbReference type="SMART" id="SM00086">
    <property type="entry name" value="PAC"/>
    <property type="match status" value="1"/>
</dbReference>
<evidence type="ECO:0000256" key="4">
    <source>
        <dbReference type="ARBA" id="ARBA00022679"/>
    </source>
</evidence>
<organism evidence="10 11">
    <name type="scientific">Luteibaculum oceani</name>
    <dbReference type="NCBI Taxonomy" id="1294296"/>
    <lineage>
        <taxon>Bacteria</taxon>
        <taxon>Pseudomonadati</taxon>
        <taxon>Bacteroidota</taxon>
        <taxon>Flavobacteriia</taxon>
        <taxon>Flavobacteriales</taxon>
        <taxon>Luteibaculaceae</taxon>
        <taxon>Luteibaculum</taxon>
    </lineage>
</organism>
<dbReference type="InterPro" id="IPR013655">
    <property type="entry name" value="PAS_fold_3"/>
</dbReference>
<dbReference type="SMART" id="SM00091">
    <property type="entry name" value="PAS"/>
    <property type="match status" value="1"/>
</dbReference>
<dbReference type="CDD" id="cd00130">
    <property type="entry name" value="PAS"/>
    <property type="match status" value="1"/>
</dbReference>
<dbReference type="EMBL" id="VORB01000011">
    <property type="protein sequence ID" value="TXC76078.1"/>
    <property type="molecule type" value="Genomic_DNA"/>
</dbReference>
<dbReference type="SMART" id="SM00388">
    <property type="entry name" value="HisKA"/>
    <property type="match status" value="1"/>
</dbReference>
<evidence type="ECO:0000313" key="11">
    <source>
        <dbReference type="Proteomes" id="UP000321168"/>
    </source>
</evidence>
<dbReference type="PANTHER" id="PTHR43304:SF1">
    <property type="entry name" value="PAC DOMAIN-CONTAINING PROTEIN"/>
    <property type="match status" value="1"/>
</dbReference>
<keyword evidence="11" id="KW-1185">Reference proteome</keyword>
<dbReference type="InterPro" id="IPR000014">
    <property type="entry name" value="PAS"/>
</dbReference>
<dbReference type="PRINTS" id="PR00344">
    <property type="entry name" value="BCTRLSENSOR"/>
</dbReference>
<dbReference type="PROSITE" id="PS50112">
    <property type="entry name" value="PAS"/>
    <property type="match status" value="1"/>
</dbReference>
<feature type="domain" description="Histidine kinase" evidence="7">
    <location>
        <begin position="144"/>
        <end position="356"/>
    </location>
</feature>
<dbReference type="InterPro" id="IPR005467">
    <property type="entry name" value="His_kinase_dom"/>
</dbReference>
<evidence type="ECO:0000259" key="8">
    <source>
        <dbReference type="PROSITE" id="PS50112"/>
    </source>
</evidence>
<dbReference type="Gene3D" id="3.30.450.20">
    <property type="entry name" value="PAS domain"/>
    <property type="match status" value="1"/>
</dbReference>
<dbReference type="InterPro" id="IPR000700">
    <property type="entry name" value="PAS-assoc_C"/>
</dbReference>
<evidence type="ECO:0000256" key="6">
    <source>
        <dbReference type="SAM" id="Coils"/>
    </source>
</evidence>
<name>A0A5C6UYN8_9FLAO</name>
<evidence type="ECO:0000256" key="1">
    <source>
        <dbReference type="ARBA" id="ARBA00000085"/>
    </source>
</evidence>
<evidence type="ECO:0000256" key="5">
    <source>
        <dbReference type="ARBA" id="ARBA00022777"/>
    </source>
</evidence>
<dbReference type="SUPFAM" id="SSF55874">
    <property type="entry name" value="ATPase domain of HSP90 chaperone/DNA topoisomerase II/histidine kinase"/>
    <property type="match status" value="1"/>
</dbReference>
<keyword evidence="6" id="KW-0175">Coiled coil</keyword>
<dbReference type="SUPFAM" id="SSF55785">
    <property type="entry name" value="PYP-like sensor domain (PAS domain)"/>
    <property type="match status" value="1"/>
</dbReference>
<feature type="domain" description="PAS" evidence="8">
    <location>
        <begin position="6"/>
        <end position="76"/>
    </location>
</feature>
<evidence type="ECO:0000259" key="7">
    <source>
        <dbReference type="PROSITE" id="PS50109"/>
    </source>
</evidence>
<dbReference type="Pfam" id="PF08447">
    <property type="entry name" value="PAS_3"/>
    <property type="match status" value="1"/>
</dbReference>
<dbReference type="PROSITE" id="PS50113">
    <property type="entry name" value="PAC"/>
    <property type="match status" value="1"/>
</dbReference>
<dbReference type="InterPro" id="IPR052162">
    <property type="entry name" value="Sensor_kinase/Photoreceptor"/>
</dbReference>
<comment type="catalytic activity">
    <reaction evidence="1">
        <text>ATP + protein L-histidine = ADP + protein N-phospho-L-histidine.</text>
        <dbReference type="EC" id="2.7.13.3"/>
    </reaction>
</comment>
<proteinExistence type="predicted"/>
<dbReference type="OrthoDB" id="9781208at2"/>
<dbReference type="InterPro" id="IPR004358">
    <property type="entry name" value="Sig_transdc_His_kin-like_C"/>
</dbReference>
<keyword evidence="4" id="KW-0808">Transferase</keyword>